<dbReference type="Proteomes" id="UP001201812">
    <property type="component" value="Unassembled WGS sequence"/>
</dbReference>
<evidence type="ECO:0000256" key="2">
    <source>
        <dbReference type="PROSITE-ProRule" id="PRU01015"/>
    </source>
</evidence>
<dbReference type="Gene3D" id="2.70.160.11">
    <property type="entry name" value="Hnrnp arginine n-methyltransferase1"/>
    <property type="match status" value="1"/>
</dbReference>
<dbReference type="PROSITE" id="PS51678">
    <property type="entry name" value="SAM_MT_PRMT"/>
    <property type="match status" value="1"/>
</dbReference>
<dbReference type="Pfam" id="PF06325">
    <property type="entry name" value="PrmA"/>
    <property type="match status" value="1"/>
</dbReference>
<name>A0AAD4MVS4_9BILA</name>
<keyword evidence="2 3" id="KW-0489">Methyltransferase</keyword>
<dbReference type="InterPro" id="IPR029063">
    <property type="entry name" value="SAM-dependent_MTases_sf"/>
</dbReference>
<dbReference type="GO" id="GO:0005840">
    <property type="term" value="C:ribosome"/>
    <property type="evidence" value="ECO:0007669"/>
    <property type="project" value="UniProtKB-KW"/>
</dbReference>
<dbReference type="SUPFAM" id="SSF53335">
    <property type="entry name" value="S-adenosyl-L-methionine-dependent methyltransferases"/>
    <property type="match status" value="1"/>
</dbReference>
<dbReference type="Gene3D" id="3.40.50.150">
    <property type="entry name" value="Vaccinia Virus protein VP39"/>
    <property type="match status" value="1"/>
</dbReference>
<dbReference type="CDD" id="cd02440">
    <property type="entry name" value="AdoMet_MTases"/>
    <property type="match status" value="1"/>
</dbReference>
<keyword evidence="2" id="KW-0808">Transferase</keyword>
<sequence length="763" mass="86642">MNVVERSLASSTSLRFSIASARLHATRSEYTDSIVNYLAVLRSLAPDGRRRFFVEFVNVLQAYLKAEKSRFKLKEVLHAASSLYEYEFGIWRLWAEWAFEQGEYLRSLELFKKASAHARNDIEWLHAEVSIENVKSNLIDAWHWRMINDRKRNIAFKNALSRAISEIGESAKVLDIGCGSGILSMLAAKRGAEVLACDSDPVMCLVAQESFERNHVEVRLSKCHSTAMTPPSGTPLCDILVTETVDCAIFGEKIVESVLDAKERLLTRPAIVIPRKATAIFSLLESDTIAEEHYYESGKNYALISQTCYTPSGGGFSLDSLPKHPYTCTYLNQMSDEYRLLSEPTEGLVVNFENSAQLKLFNGNKFSTDIILEAKHEGVAHAVTCWFRLNLFDDIELCTAPEENLCWQQAIFPFYPPKKLEPGQKLRFEVFVRDHKLHCLPLMDTWYGNASSGSEKNPEKSYTLPMRQILKAPADVDFSCMHNMAIREFFWQSLFERRIGSAIDCTDLLIEEGMDEWRSKQPGSESRISKMKMRVASSKPAIRYVCDKAMNISNAVVRPVHGQPSAIVFFPLSSKGLLLDDYIASVIEMHIRTPPESLLQLIPSVIRLKACLIQSSQLLDRSRLARSDDMDMFQDSPNDDSPHCGLDLTAMNAYKLQYFHEIDTSQLEFDRISDVFDVIDMQFLEVEKELEQLSKIRSEILTLFIHLKRFSKFINSVGGLNDLLNLLQDHTVFQPEMSSISGIFPVYISSNLKKADAITLQNR</sequence>
<keyword evidence="3" id="KW-0687">Ribonucleoprotein</keyword>
<keyword evidence="3" id="KW-0689">Ribosomal protein</keyword>
<dbReference type="PANTHER" id="PTHR11006:SF60">
    <property type="entry name" value="PROTEIN ARGININE N-METHYLTRANSFERASE 9"/>
    <property type="match status" value="1"/>
</dbReference>
<evidence type="ECO:0000256" key="1">
    <source>
        <dbReference type="ARBA" id="ARBA00022691"/>
    </source>
</evidence>
<evidence type="ECO:0000313" key="3">
    <source>
        <dbReference type="EMBL" id="KAI1705375.1"/>
    </source>
</evidence>
<dbReference type="GO" id="GO:0005634">
    <property type="term" value="C:nucleus"/>
    <property type="evidence" value="ECO:0007669"/>
    <property type="project" value="TreeGrafter"/>
</dbReference>
<gene>
    <name evidence="3" type="ORF">DdX_13690</name>
</gene>
<keyword evidence="4" id="KW-1185">Reference proteome</keyword>
<comment type="caution">
    <text evidence="3">The sequence shown here is derived from an EMBL/GenBank/DDBJ whole genome shotgun (WGS) entry which is preliminary data.</text>
</comment>
<keyword evidence="1 2" id="KW-0949">S-adenosyl-L-methionine</keyword>
<proteinExistence type="predicted"/>
<dbReference type="PANTHER" id="PTHR11006">
    <property type="entry name" value="PROTEIN ARGININE N-METHYLTRANSFERASE"/>
    <property type="match status" value="1"/>
</dbReference>
<accession>A0AAD4MVS4</accession>
<dbReference type="InterPro" id="IPR025799">
    <property type="entry name" value="Arg_MeTrfase"/>
</dbReference>
<dbReference type="GO" id="GO:0032259">
    <property type="term" value="P:methylation"/>
    <property type="evidence" value="ECO:0007669"/>
    <property type="project" value="UniProtKB-KW"/>
</dbReference>
<evidence type="ECO:0000313" key="4">
    <source>
        <dbReference type="Proteomes" id="UP001201812"/>
    </source>
</evidence>
<dbReference type="AlphaFoldDB" id="A0AAD4MVS4"/>
<reference evidence="3" key="1">
    <citation type="submission" date="2022-01" db="EMBL/GenBank/DDBJ databases">
        <title>Genome Sequence Resource for Two Populations of Ditylenchus destructor, the Migratory Endoparasitic Phytonematode.</title>
        <authorList>
            <person name="Zhang H."/>
            <person name="Lin R."/>
            <person name="Xie B."/>
        </authorList>
    </citation>
    <scope>NUCLEOTIDE SEQUENCE</scope>
    <source>
        <strain evidence="3">BazhouSP</strain>
    </source>
</reference>
<protein>
    <submittedName>
        <fullName evidence="3">Ribosomal protein l11 methyltransferase (PrmA) domain-containing protein</fullName>
    </submittedName>
</protein>
<dbReference type="GO" id="GO:0016274">
    <property type="term" value="F:protein-arginine N-methyltransferase activity"/>
    <property type="evidence" value="ECO:0007669"/>
    <property type="project" value="InterPro"/>
</dbReference>
<dbReference type="EMBL" id="JAKKPZ010000057">
    <property type="protein sequence ID" value="KAI1705375.1"/>
    <property type="molecule type" value="Genomic_DNA"/>
</dbReference>
<dbReference type="GO" id="GO:0042054">
    <property type="term" value="F:histone methyltransferase activity"/>
    <property type="evidence" value="ECO:0007669"/>
    <property type="project" value="TreeGrafter"/>
</dbReference>
<organism evidence="3 4">
    <name type="scientific">Ditylenchus destructor</name>
    <dbReference type="NCBI Taxonomy" id="166010"/>
    <lineage>
        <taxon>Eukaryota</taxon>
        <taxon>Metazoa</taxon>
        <taxon>Ecdysozoa</taxon>
        <taxon>Nematoda</taxon>
        <taxon>Chromadorea</taxon>
        <taxon>Rhabditida</taxon>
        <taxon>Tylenchina</taxon>
        <taxon>Tylenchomorpha</taxon>
        <taxon>Sphaerularioidea</taxon>
        <taxon>Anguinidae</taxon>
        <taxon>Anguininae</taxon>
        <taxon>Ditylenchus</taxon>
    </lineage>
</organism>